<name>A0A452EU21_CAPHI</name>
<protein>
    <submittedName>
        <fullName evidence="1">Uncharacterized protein</fullName>
    </submittedName>
</protein>
<dbReference type="Gene3D" id="2.40.128.680">
    <property type="match status" value="1"/>
</dbReference>
<dbReference type="PANTHER" id="PTHR47063">
    <property type="entry name" value="RIBONUCLEASE H2 SUBUNIT C"/>
    <property type="match status" value="1"/>
</dbReference>
<accession>A0A452EU21</accession>
<organism evidence="1 2">
    <name type="scientific">Capra hircus</name>
    <name type="common">Goat</name>
    <dbReference type="NCBI Taxonomy" id="9925"/>
    <lineage>
        <taxon>Eukaryota</taxon>
        <taxon>Metazoa</taxon>
        <taxon>Chordata</taxon>
        <taxon>Craniata</taxon>
        <taxon>Vertebrata</taxon>
        <taxon>Euteleostomi</taxon>
        <taxon>Mammalia</taxon>
        <taxon>Eutheria</taxon>
        <taxon>Laurasiatheria</taxon>
        <taxon>Artiodactyla</taxon>
        <taxon>Ruminantia</taxon>
        <taxon>Pecora</taxon>
        <taxon>Bovidae</taxon>
        <taxon>Caprinae</taxon>
        <taxon>Capra</taxon>
    </lineage>
</organism>
<dbReference type="Proteomes" id="UP000291000">
    <property type="component" value="Chromosome 14"/>
</dbReference>
<dbReference type="Bgee" id="ENSCHIG00000015984">
    <property type="expression patterns" value="Expressed in fallopian tube"/>
</dbReference>
<keyword evidence="2" id="KW-1185">Reference proteome</keyword>
<reference evidence="1 2" key="1">
    <citation type="submission" date="2016-04" db="EMBL/GenBank/DDBJ databases">
        <title>Polished mammalian reference genomes with single-molecule sequencing and chromosome conformation capture applied to the Capra hircus genome.</title>
        <authorList>
            <person name="Bickhart D.M."/>
            <person name="Koren S."/>
            <person name="Rosen B."/>
            <person name="Hastie A."/>
            <person name="Liachko I."/>
            <person name="Sullivan S.T."/>
            <person name="Burton J."/>
            <person name="Sayre B.L."/>
            <person name="Huson H.J."/>
            <person name="Lee J."/>
            <person name="Lam E."/>
            <person name="Kelley C.M."/>
            <person name="Hutchison J.L."/>
            <person name="Zhou Y."/>
            <person name="Sun J."/>
            <person name="Crisa A."/>
            <person name="Schwartz J.C."/>
            <person name="Hammond J.A."/>
            <person name="Schroeder S.G."/>
            <person name="Liu G.E."/>
            <person name="Dunham M."/>
            <person name="Shendure J."/>
            <person name="Sonstegard T.S."/>
            <person name="Phillippy A.M."/>
            <person name="Van Tassell C.P."/>
            <person name="Smith T.P."/>
        </authorList>
    </citation>
    <scope>NUCLEOTIDE SEQUENCE [LARGE SCALE GENOMIC DNA]</scope>
</reference>
<sequence length="70" mass="7510">MVTEEKAEELVENPEALERDFDGLMGTSTACFSSFTLWGLESIPGPEAKVRGALTWCTLAAAIHAQVPEG</sequence>
<dbReference type="GO" id="GO:0032299">
    <property type="term" value="C:ribonuclease H2 complex"/>
    <property type="evidence" value="ECO:0007669"/>
    <property type="project" value="InterPro"/>
</dbReference>
<proteinExistence type="predicted"/>
<dbReference type="InterPro" id="IPR052863">
    <property type="entry name" value="RNase_H2_subunit_C"/>
</dbReference>
<dbReference type="AlphaFoldDB" id="A0A452EU21"/>
<reference evidence="1" key="3">
    <citation type="submission" date="2025-09" db="UniProtKB">
        <authorList>
            <consortium name="Ensembl"/>
        </authorList>
    </citation>
    <scope>IDENTIFICATION</scope>
</reference>
<evidence type="ECO:0000313" key="2">
    <source>
        <dbReference type="Proteomes" id="UP000291000"/>
    </source>
</evidence>
<dbReference type="InterPro" id="IPR013924">
    <property type="entry name" value="RNase_H2_suC"/>
</dbReference>
<dbReference type="EMBL" id="LWLT01000011">
    <property type="status" value="NOT_ANNOTATED_CDS"/>
    <property type="molecule type" value="Genomic_DNA"/>
</dbReference>
<dbReference type="STRING" id="9925.ENSCHIP00000015281"/>
<dbReference type="Pfam" id="PF08615">
    <property type="entry name" value="RNase_H2_suC"/>
    <property type="match status" value="1"/>
</dbReference>
<evidence type="ECO:0000313" key="1">
    <source>
        <dbReference type="Ensembl" id="ENSCHIP00000015281.1"/>
    </source>
</evidence>
<dbReference type="PANTHER" id="PTHR47063:SF1">
    <property type="entry name" value="RIBONUCLEASE H2 SUBUNIT C"/>
    <property type="match status" value="1"/>
</dbReference>
<dbReference type="GO" id="GO:0006401">
    <property type="term" value="P:RNA catabolic process"/>
    <property type="evidence" value="ECO:0007669"/>
    <property type="project" value="InterPro"/>
</dbReference>
<dbReference type="Ensembl" id="ENSCHIT00000023083.1">
    <property type="protein sequence ID" value="ENSCHIP00000015281.1"/>
    <property type="gene ID" value="ENSCHIG00000015984.1"/>
</dbReference>
<reference evidence="1" key="2">
    <citation type="submission" date="2025-08" db="UniProtKB">
        <authorList>
            <consortium name="Ensembl"/>
        </authorList>
    </citation>
    <scope>IDENTIFICATION</scope>
</reference>
<dbReference type="GeneTree" id="ENSGT00940000166883"/>